<keyword evidence="4" id="KW-1185">Reference proteome</keyword>
<dbReference type="HOGENOM" id="CLU_032076_1_0_1"/>
<accession>G0NTT7</accession>
<dbReference type="Pfam" id="PF00059">
    <property type="entry name" value="Lectin_C"/>
    <property type="match status" value="1"/>
</dbReference>
<evidence type="ECO:0000313" key="4">
    <source>
        <dbReference type="Proteomes" id="UP000008068"/>
    </source>
</evidence>
<dbReference type="FunCoup" id="G0NTT7">
    <property type="interactions" value="1957"/>
</dbReference>
<keyword evidence="1" id="KW-0732">Signal</keyword>
<organism evidence="4">
    <name type="scientific">Caenorhabditis brenneri</name>
    <name type="common">Nematode worm</name>
    <dbReference type="NCBI Taxonomy" id="135651"/>
    <lineage>
        <taxon>Eukaryota</taxon>
        <taxon>Metazoa</taxon>
        <taxon>Ecdysozoa</taxon>
        <taxon>Nematoda</taxon>
        <taxon>Chromadorea</taxon>
        <taxon>Rhabditida</taxon>
        <taxon>Rhabditina</taxon>
        <taxon>Rhabditomorpha</taxon>
        <taxon>Rhabditoidea</taxon>
        <taxon>Rhabditidae</taxon>
        <taxon>Peloderinae</taxon>
        <taxon>Caenorhabditis</taxon>
    </lineage>
</organism>
<dbReference type="EMBL" id="GL379945">
    <property type="protein sequence ID" value="EGT37315.1"/>
    <property type="molecule type" value="Genomic_DNA"/>
</dbReference>
<protein>
    <recommendedName>
        <fullName evidence="2">C-type lectin domain-containing protein</fullName>
    </recommendedName>
</protein>
<dbReference type="Proteomes" id="UP000008068">
    <property type="component" value="Unassembled WGS sequence"/>
</dbReference>
<dbReference type="PROSITE" id="PS50041">
    <property type="entry name" value="C_TYPE_LECTIN_2"/>
    <property type="match status" value="1"/>
</dbReference>
<dbReference type="AlphaFoldDB" id="G0NTT7"/>
<dbReference type="SUPFAM" id="SSF56436">
    <property type="entry name" value="C-type lectin-like"/>
    <property type="match status" value="2"/>
</dbReference>
<name>G0NTT7_CAEBE</name>
<reference evidence="4" key="1">
    <citation type="submission" date="2011-07" db="EMBL/GenBank/DDBJ databases">
        <authorList>
            <consortium name="Caenorhabditis brenneri Sequencing and Analysis Consortium"/>
            <person name="Wilson R.K."/>
        </authorList>
    </citation>
    <scope>NUCLEOTIDE SEQUENCE [LARGE SCALE GENOMIC DNA]</scope>
    <source>
        <strain evidence="4">PB2801</strain>
    </source>
</reference>
<sequence>MKFYSFILFTTTVITIFGQLEEDWGLKKACEKTGGKYTKRVSRQSSTGDTCEMPFKVATRDEQDSRDFCELYAPWRLLKTERKKDAGRHTTICHVEATLMCEQDWWQMFGNCFRMPDKHMVFTRGEAENLCKTSAPTGTEGTIAFMHHKYIVGVWRRYFRGTPQIWVSATESWNEYIQKTKTVDGDALALAFTGKHYDFSVTANSLIRIDSSIRLNTLCQYKPPITPAEINYLGRRYSQIYYPSIPVDNGIMVRSASSYTRTAKNWDVCKKVLAPFMIEKIGDFVPDPSVLQSMRYARVERSFTYLTRSGAVRELDDNGILQRTSNGTCSSYLPEYKIKVENEKYADFLVKDIPIDQTQDCDNMLSAAINHKEKTNLQIMSDSRSLPIWCKLGRPERFQHKPPPPEYETFRRTDGKWVAHKLHKDPKTYDEAKAICESEGARLTGIDARKEADQLRDIAEKAGVKDNQLWIGGRRKPECVDQEKWNTDVNDKCYRSRVIYWEHATAREFEESWWKDGKTPETRNPDYSKKEQDCLSLVVGNPSWADPKSGGFLDDIPCKDAYGFFCSMPLEMTKTLVED</sequence>
<dbReference type="InterPro" id="IPR016187">
    <property type="entry name" value="CTDL_fold"/>
</dbReference>
<dbReference type="Gene3D" id="3.10.100.10">
    <property type="entry name" value="Mannose-Binding Protein A, subunit A"/>
    <property type="match status" value="1"/>
</dbReference>
<dbReference type="OrthoDB" id="5775348at2759"/>
<dbReference type="SMART" id="SM00034">
    <property type="entry name" value="CLECT"/>
    <property type="match status" value="1"/>
</dbReference>
<feature type="domain" description="C-type lectin" evidence="2">
    <location>
        <begin position="420"/>
        <end position="567"/>
    </location>
</feature>
<dbReference type="PANTHER" id="PTHR47753">
    <property type="entry name" value="C-TYPE LECTIN-RELATED"/>
    <property type="match status" value="1"/>
</dbReference>
<dbReference type="eggNOG" id="KOG1664">
    <property type="taxonomic scope" value="Eukaryota"/>
</dbReference>
<evidence type="ECO:0000313" key="3">
    <source>
        <dbReference type="EMBL" id="EGT37315.1"/>
    </source>
</evidence>
<evidence type="ECO:0000259" key="2">
    <source>
        <dbReference type="PROSITE" id="PS50041"/>
    </source>
</evidence>
<dbReference type="InterPro" id="IPR001304">
    <property type="entry name" value="C-type_lectin-like"/>
</dbReference>
<feature type="chain" id="PRO_5003406413" description="C-type lectin domain-containing protein" evidence="1">
    <location>
        <begin position="19"/>
        <end position="579"/>
    </location>
</feature>
<dbReference type="STRING" id="135651.G0NTT7"/>
<dbReference type="InParanoid" id="G0NTT7"/>
<feature type="signal peptide" evidence="1">
    <location>
        <begin position="1"/>
        <end position="18"/>
    </location>
</feature>
<evidence type="ECO:0000256" key="1">
    <source>
        <dbReference type="SAM" id="SignalP"/>
    </source>
</evidence>
<dbReference type="InterPro" id="IPR016186">
    <property type="entry name" value="C-type_lectin-like/link_sf"/>
</dbReference>
<dbReference type="CDD" id="cd00037">
    <property type="entry name" value="CLECT"/>
    <property type="match status" value="1"/>
</dbReference>
<dbReference type="PANTHER" id="PTHR47753:SF1">
    <property type="entry name" value="C-TYPE LECTIN DOMAIN-CONTAINING PROTEIN"/>
    <property type="match status" value="1"/>
</dbReference>
<gene>
    <name evidence="3" type="ORF">CAEBREN_29294</name>
</gene>
<proteinExistence type="predicted"/>